<proteinExistence type="predicted"/>
<name>A0ABS1X1L6_9GAMM</name>
<evidence type="ECO:0000313" key="2">
    <source>
        <dbReference type="Proteomes" id="UP000661077"/>
    </source>
</evidence>
<protein>
    <submittedName>
        <fullName evidence="1">Uncharacterized protein</fullName>
    </submittedName>
</protein>
<evidence type="ECO:0000313" key="1">
    <source>
        <dbReference type="EMBL" id="MBM0107135.1"/>
    </source>
</evidence>
<organism evidence="1 2">
    <name type="scientific">Steroidobacter gossypii</name>
    <dbReference type="NCBI Taxonomy" id="2805490"/>
    <lineage>
        <taxon>Bacteria</taxon>
        <taxon>Pseudomonadati</taxon>
        <taxon>Pseudomonadota</taxon>
        <taxon>Gammaproteobacteria</taxon>
        <taxon>Steroidobacterales</taxon>
        <taxon>Steroidobacteraceae</taxon>
        <taxon>Steroidobacter</taxon>
    </lineage>
</organism>
<sequence>MNLVRDGERDRDYRYRKGAGHVERADRCPDAVERCVLLRDPKAALQLLARFMDSIEQISEHCWDDDFGSSQLSDRAWTMVEKLAATLPAEDGGPAIERLRGEFAARAAGSGR</sequence>
<accession>A0ABS1X1L6</accession>
<comment type="caution">
    <text evidence="1">The sequence shown here is derived from an EMBL/GenBank/DDBJ whole genome shotgun (WGS) entry which is preliminary data.</text>
</comment>
<keyword evidence="2" id="KW-1185">Reference proteome</keyword>
<dbReference type="EMBL" id="JAEVLS010000005">
    <property type="protein sequence ID" value="MBM0107135.1"/>
    <property type="molecule type" value="Genomic_DNA"/>
</dbReference>
<gene>
    <name evidence="1" type="ORF">JM946_20560</name>
</gene>
<dbReference type="RefSeq" id="WP_203169256.1">
    <property type="nucleotide sequence ID" value="NZ_JAEVLS010000005.1"/>
</dbReference>
<dbReference type="Proteomes" id="UP000661077">
    <property type="component" value="Unassembled WGS sequence"/>
</dbReference>
<reference evidence="1 2" key="1">
    <citation type="journal article" date="2021" name="Int. J. Syst. Evol. Microbiol.">
        <title>Steroidobacter gossypii sp. nov., isolated from soil of cotton cropping field.</title>
        <authorList>
            <person name="Huang R."/>
            <person name="Yang S."/>
            <person name="Zhen C."/>
            <person name="Liu W."/>
        </authorList>
    </citation>
    <scope>NUCLEOTIDE SEQUENCE [LARGE SCALE GENOMIC DNA]</scope>
    <source>
        <strain evidence="1 2">S1-65</strain>
    </source>
</reference>